<organism evidence="2">
    <name type="scientific">hydrothermal vent metagenome</name>
    <dbReference type="NCBI Taxonomy" id="652676"/>
    <lineage>
        <taxon>unclassified sequences</taxon>
        <taxon>metagenomes</taxon>
        <taxon>ecological metagenomes</taxon>
    </lineage>
</organism>
<feature type="non-terminal residue" evidence="2">
    <location>
        <position position="209"/>
    </location>
</feature>
<accession>A0A3B1CHE6</accession>
<dbReference type="AlphaFoldDB" id="A0A3B1CHE6"/>
<gene>
    <name evidence="2" type="ORF">MNBD_NITROSPINAE03-745</name>
</gene>
<reference evidence="2" key="1">
    <citation type="submission" date="2018-06" db="EMBL/GenBank/DDBJ databases">
        <authorList>
            <person name="Zhirakovskaya E."/>
        </authorList>
    </citation>
    <scope>NUCLEOTIDE SEQUENCE</scope>
</reference>
<sequence>MPVSGKKRLGGLLVRSGSISQAQLKAALKEQKSTGARLGHIVVSSGLMTGDDLLDVLSSQLNIPVVNLEMVQPTPELLRAIPEATARKYLLFPIDRTNGRIRVAMADPLDLEAVDEISAKLSLEIDTSITSENQILNAIDSHYGFANSAKEALLSAPAPSYGPESYEFGGMEQERGAAAPPIAKLVEAIIRQGVADRASDIHIEPEEDC</sequence>
<evidence type="ECO:0000313" key="2">
    <source>
        <dbReference type="EMBL" id="VAX23384.1"/>
    </source>
</evidence>
<dbReference type="EMBL" id="UOGB01000270">
    <property type="protein sequence ID" value="VAX23384.1"/>
    <property type="molecule type" value="Genomic_DNA"/>
</dbReference>
<dbReference type="GO" id="GO:0016887">
    <property type="term" value="F:ATP hydrolysis activity"/>
    <property type="evidence" value="ECO:0007669"/>
    <property type="project" value="TreeGrafter"/>
</dbReference>
<dbReference type="PANTHER" id="PTHR30258">
    <property type="entry name" value="TYPE II SECRETION SYSTEM PROTEIN GSPE-RELATED"/>
    <property type="match status" value="1"/>
</dbReference>
<feature type="domain" description="Type II secretion system protein GspE N-terminal" evidence="1">
    <location>
        <begin position="61"/>
        <end position="146"/>
    </location>
</feature>
<evidence type="ECO:0000259" key="1">
    <source>
        <dbReference type="Pfam" id="PF05157"/>
    </source>
</evidence>
<dbReference type="Pfam" id="PF05157">
    <property type="entry name" value="MshEN"/>
    <property type="match status" value="1"/>
</dbReference>
<protein>
    <recommendedName>
        <fullName evidence="1">Type II secretion system protein GspE N-terminal domain-containing protein</fullName>
    </recommendedName>
</protein>
<dbReference type="Gene3D" id="3.30.450.90">
    <property type="match status" value="1"/>
</dbReference>
<dbReference type="SUPFAM" id="SSF160246">
    <property type="entry name" value="EspE N-terminal domain-like"/>
    <property type="match status" value="1"/>
</dbReference>
<dbReference type="Gene3D" id="3.30.300.160">
    <property type="entry name" value="Type II secretion system, protein E, N-terminal domain"/>
    <property type="match status" value="1"/>
</dbReference>
<name>A0A3B1CHE6_9ZZZZ</name>
<dbReference type="InterPro" id="IPR037257">
    <property type="entry name" value="T2SS_E_N_sf"/>
</dbReference>
<dbReference type="FunFam" id="3.30.300.160:FF:000002">
    <property type="entry name" value="Type II secretion system protein E"/>
    <property type="match status" value="1"/>
</dbReference>
<dbReference type="GO" id="GO:0005886">
    <property type="term" value="C:plasma membrane"/>
    <property type="evidence" value="ECO:0007669"/>
    <property type="project" value="TreeGrafter"/>
</dbReference>
<proteinExistence type="predicted"/>
<dbReference type="InterPro" id="IPR007831">
    <property type="entry name" value="T2SS_GspE_N"/>
</dbReference>
<dbReference type="PANTHER" id="PTHR30258:SF3">
    <property type="entry name" value="SLL1921 PROTEIN"/>
    <property type="match status" value="1"/>
</dbReference>